<evidence type="ECO:0000256" key="4">
    <source>
        <dbReference type="ARBA" id="ARBA00022475"/>
    </source>
</evidence>
<keyword evidence="7 14" id="KW-0812">Transmembrane</keyword>
<evidence type="ECO:0000256" key="10">
    <source>
        <dbReference type="ARBA" id="ARBA00022840"/>
    </source>
</evidence>
<evidence type="ECO:0000256" key="12">
    <source>
        <dbReference type="ARBA" id="ARBA00023012"/>
    </source>
</evidence>
<evidence type="ECO:0000256" key="6">
    <source>
        <dbReference type="ARBA" id="ARBA00022679"/>
    </source>
</evidence>
<evidence type="ECO:0000256" key="9">
    <source>
        <dbReference type="ARBA" id="ARBA00022777"/>
    </source>
</evidence>
<evidence type="ECO:0000256" key="3">
    <source>
        <dbReference type="ARBA" id="ARBA00012438"/>
    </source>
</evidence>
<evidence type="ECO:0000256" key="7">
    <source>
        <dbReference type="ARBA" id="ARBA00022692"/>
    </source>
</evidence>
<comment type="catalytic activity">
    <reaction evidence="1">
        <text>ATP + protein L-histidine = ADP + protein N-phospho-L-histidine.</text>
        <dbReference type="EC" id="2.7.13.3"/>
    </reaction>
</comment>
<dbReference type="InterPro" id="IPR004358">
    <property type="entry name" value="Sig_transdc_His_kin-like_C"/>
</dbReference>
<dbReference type="InterPro" id="IPR003660">
    <property type="entry name" value="HAMP_dom"/>
</dbReference>
<dbReference type="EC" id="2.7.13.3" evidence="3"/>
<dbReference type="SMART" id="SM00388">
    <property type="entry name" value="HisKA"/>
    <property type="match status" value="1"/>
</dbReference>
<dbReference type="GO" id="GO:0005886">
    <property type="term" value="C:plasma membrane"/>
    <property type="evidence" value="ECO:0007669"/>
    <property type="project" value="UniProtKB-SubCell"/>
</dbReference>
<keyword evidence="5" id="KW-0597">Phosphoprotein</keyword>
<dbReference type="Pfam" id="PF02518">
    <property type="entry name" value="HATPase_c"/>
    <property type="match status" value="1"/>
</dbReference>
<evidence type="ECO:0000259" key="15">
    <source>
        <dbReference type="PROSITE" id="PS50109"/>
    </source>
</evidence>
<feature type="transmembrane region" description="Helical" evidence="14">
    <location>
        <begin position="164"/>
        <end position="186"/>
    </location>
</feature>
<dbReference type="FunFam" id="3.30.565.10:FF:000006">
    <property type="entry name" value="Sensor histidine kinase WalK"/>
    <property type="match status" value="1"/>
</dbReference>
<dbReference type="CDD" id="cd00082">
    <property type="entry name" value="HisKA"/>
    <property type="match status" value="1"/>
</dbReference>
<dbReference type="Pfam" id="PF00512">
    <property type="entry name" value="HisKA"/>
    <property type="match status" value="1"/>
</dbReference>
<keyword evidence="10" id="KW-0067">ATP-binding</keyword>
<dbReference type="RefSeq" id="WP_166062483.1">
    <property type="nucleotide sequence ID" value="NZ_CP049889.1"/>
</dbReference>
<dbReference type="InterPro" id="IPR036097">
    <property type="entry name" value="HisK_dim/P_sf"/>
</dbReference>
<keyword evidence="13 14" id="KW-0472">Membrane</keyword>
<accession>A0A6G7WGT8</accession>
<keyword evidence="11 14" id="KW-1133">Transmembrane helix</keyword>
<reference evidence="17 18" key="1">
    <citation type="journal article" date="2017" name="Int. J. Syst. Evol. Microbiol.">
        <title>Jeotgalibaca porci sp. nov. and Jeotgalibaca arthritidis sp. nov., isolated from pigs, and emended description of the genus Jeotgalibaca.</title>
        <authorList>
            <person name="Zamora L."/>
            <person name="Perez-Sancho M."/>
            <person name="Dominguez L."/>
            <person name="Fernandez-Garayzabal J.F."/>
            <person name="Vela A.I."/>
        </authorList>
    </citation>
    <scope>NUCLEOTIDE SEQUENCE [LARGE SCALE GENOMIC DNA]</scope>
    <source>
        <strain evidence="17 18">CCUG 69148</strain>
    </source>
</reference>
<evidence type="ECO:0000313" key="17">
    <source>
        <dbReference type="EMBL" id="QIK51427.1"/>
    </source>
</evidence>
<evidence type="ECO:0000313" key="18">
    <source>
        <dbReference type="Proteomes" id="UP000501830"/>
    </source>
</evidence>
<evidence type="ECO:0000256" key="2">
    <source>
        <dbReference type="ARBA" id="ARBA00004651"/>
    </source>
</evidence>
<dbReference type="GeneID" id="94552579"/>
<dbReference type="KEGG" id="jpo:G7058_04760"/>
<keyword evidence="4" id="KW-1003">Cell membrane</keyword>
<dbReference type="GO" id="GO:0000155">
    <property type="term" value="F:phosphorelay sensor kinase activity"/>
    <property type="evidence" value="ECO:0007669"/>
    <property type="project" value="InterPro"/>
</dbReference>
<dbReference type="CDD" id="cd06225">
    <property type="entry name" value="HAMP"/>
    <property type="match status" value="1"/>
</dbReference>
<dbReference type="InterPro" id="IPR003594">
    <property type="entry name" value="HATPase_dom"/>
</dbReference>
<gene>
    <name evidence="17" type="ORF">G7058_04760</name>
</gene>
<dbReference type="InterPro" id="IPR036890">
    <property type="entry name" value="HATPase_C_sf"/>
</dbReference>
<keyword evidence="9 17" id="KW-0418">Kinase</keyword>
<dbReference type="FunFam" id="1.10.287.130:FF:000001">
    <property type="entry name" value="Two-component sensor histidine kinase"/>
    <property type="match status" value="1"/>
</dbReference>
<comment type="subcellular location">
    <subcellularLocation>
        <location evidence="2">Cell membrane</location>
        <topology evidence="2">Multi-pass membrane protein</topology>
    </subcellularLocation>
</comment>
<dbReference type="Gene3D" id="6.10.340.10">
    <property type="match status" value="1"/>
</dbReference>
<dbReference type="CDD" id="cd00075">
    <property type="entry name" value="HATPase"/>
    <property type="match status" value="1"/>
</dbReference>
<dbReference type="SMART" id="SM00304">
    <property type="entry name" value="HAMP"/>
    <property type="match status" value="1"/>
</dbReference>
<dbReference type="PANTHER" id="PTHR45528:SF1">
    <property type="entry name" value="SENSOR HISTIDINE KINASE CPXA"/>
    <property type="match status" value="1"/>
</dbReference>
<evidence type="ECO:0000256" key="5">
    <source>
        <dbReference type="ARBA" id="ARBA00022553"/>
    </source>
</evidence>
<dbReference type="Pfam" id="PF00672">
    <property type="entry name" value="HAMP"/>
    <property type="match status" value="1"/>
</dbReference>
<dbReference type="SMART" id="SM00387">
    <property type="entry name" value="HATPase_c"/>
    <property type="match status" value="1"/>
</dbReference>
<dbReference type="SUPFAM" id="SSF55874">
    <property type="entry name" value="ATPase domain of HSP90 chaperone/DNA topoisomerase II/histidine kinase"/>
    <property type="match status" value="1"/>
</dbReference>
<dbReference type="AlphaFoldDB" id="A0A6G7WGT8"/>
<organism evidence="17 18">
    <name type="scientific">Jeotgalibaca porci</name>
    <dbReference type="NCBI Taxonomy" id="1868793"/>
    <lineage>
        <taxon>Bacteria</taxon>
        <taxon>Bacillati</taxon>
        <taxon>Bacillota</taxon>
        <taxon>Bacilli</taxon>
        <taxon>Lactobacillales</taxon>
        <taxon>Carnobacteriaceae</taxon>
        <taxon>Jeotgalibaca</taxon>
    </lineage>
</organism>
<evidence type="ECO:0000256" key="13">
    <source>
        <dbReference type="ARBA" id="ARBA00023136"/>
    </source>
</evidence>
<proteinExistence type="predicted"/>
<feature type="domain" description="Histidine kinase" evidence="15">
    <location>
        <begin position="251"/>
        <end position="468"/>
    </location>
</feature>
<dbReference type="PANTHER" id="PTHR45528">
    <property type="entry name" value="SENSOR HISTIDINE KINASE CPXA"/>
    <property type="match status" value="1"/>
</dbReference>
<protein>
    <recommendedName>
        <fullName evidence="3">histidine kinase</fullName>
        <ecNumber evidence="3">2.7.13.3</ecNumber>
    </recommendedName>
</protein>
<evidence type="ECO:0000256" key="8">
    <source>
        <dbReference type="ARBA" id="ARBA00022741"/>
    </source>
</evidence>
<evidence type="ECO:0000259" key="16">
    <source>
        <dbReference type="PROSITE" id="PS50885"/>
    </source>
</evidence>
<dbReference type="InterPro" id="IPR005467">
    <property type="entry name" value="His_kinase_dom"/>
</dbReference>
<dbReference type="InterPro" id="IPR050398">
    <property type="entry name" value="HssS/ArlS-like"/>
</dbReference>
<dbReference type="EMBL" id="CP049889">
    <property type="protein sequence ID" value="QIK51427.1"/>
    <property type="molecule type" value="Genomic_DNA"/>
</dbReference>
<keyword evidence="8" id="KW-0547">Nucleotide-binding</keyword>
<dbReference type="SUPFAM" id="SSF158472">
    <property type="entry name" value="HAMP domain-like"/>
    <property type="match status" value="1"/>
</dbReference>
<dbReference type="Gene3D" id="1.10.287.130">
    <property type="match status" value="1"/>
</dbReference>
<evidence type="ECO:0000256" key="1">
    <source>
        <dbReference type="ARBA" id="ARBA00000085"/>
    </source>
</evidence>
<name>A0A6G7WGT8_9LACT</name>
<dbReference type="SUPFAM" id="SSF47384">
    <property type="entry name" value="Homodimeric domain of signal transducing histidine kinase"/>
    <property type="match status" value="1"/>
</dbReference>
<evidence type="ECO:0000256" key="11">
    <source>
        <dbReference type="ARBA" id="ARBA00022989"/>
    </source>
</evidence>
<dbReference type="GO" id="GO:0005524">
    <property type="term" value="F:ATP binding"/>
    <property type="evidence" value="ECO:0007669"/>
    <property type="project" value="UniProtKB-KW"/>
</dbReference>
<dbReference type="PRINTS" id="PR00344">
    <property type="entry name" value="BCTRLSENSOR"/>
</dbReference>
<dbReference type="InterPro" id="IPR003661">
    <property type="entry name" value="HisK_dim/P_dom"/>
</dbReference>
<feature type="domain" description="HAMP" evidence="16">
    <location>
        <begin position="184"/>
        <end position="236"/>
    </location>
</feature>
<keyword evidence="6" id="KW-0808">Transferase</keyword>
<dbReference type="PROSITE" id="PS50109">
    <property type="entry name" value="HIS_KIN"/>
    <property type="match status" value="1"/>
</dbReference>
<dbReference type="Gene3D" id="3.30.565.10">
    <property type="entry name" value="Histidine kinase-like ATPase, C-terminal domain"/>
    <property type="match status" value="1"/>
</dbReference>
<dbReference type="Proteomes" id="UP000501830">
    <property type="component" value="Chromosome"/>
</dbReference>
<sequence>MKFLYKQLLAFFLVIIVTIGATGIIFARFLVTNIYEEKEEQLFGYAEAVIDENMTLREVENGIDMISKQDVMLAMYNSQDQLIYPVVERNYASGLAPKDLSLLQKGERISLKERDRGFMNEEMSLVTVYLPLFNTATGSFSGFVAVASPVSGIQNDISNMRSGIQLAILLSGVIAILFSIGFANYLSRRIIRMRRATNEITQGNFEIHLDNFGRDEFDELSGDFNLMVDSLKNSQIEIERQESLRRQFMMDVAHEMRTPLTTLNGILEGWEHDMIPERSRKRSVEIMQNETRRMIRMVNENLDYEKIRSAQVVLVKQAIPCLATLTAVKEQLMKKAASKGNAVHVSVSSPDLTVYADYDRFIQILVNLINNAIQFTENGTITLTAHAEVDYTVIKVSDTGIGMAENELPAIWERFYKTDPSRKNNKYGESGIGLAIVKSLIDSHNGKIEVESARDKGTTFTIKFPKELNEKN</sequence>
<dbReference type="PROSITE" id="PS50885">
    <property type="entry name" value="HAMP"/>
    <property type="match status" value="1"/>
</dbReference>
<keyword evidence="18" id="KW-1185">Reference proteome</keyword>
<keyword evidence="12" id="KW-0902">Two-component regulatory system</keyword>
<evidence type="ECO:0000256" key="14">
    <source>
        <dbReference type="SAM" id="Phobius"/>
    </source>
</evidence>